<evidence type="ECO:0000259" key="1">
    <source>
        <dbReference type="Pfam" id="PF26490"/>
    </source>
</evidence>
<protein>
    <recommendedName>
        <fullName evidence="1">DUF8159 domain-containing protein</fullName>
    </recommendedName>
</protein>
<reference evidence="3" key="1">
    <citation type="submission" date="2016-10" db="EMBL/GenBank/DDBJ databases">
        <authorList>
            <person name="Varghese N."/>
            <person name="Submissions S."/>
        </authorList>
    </citation>
    <scope>NUCLEOTIDE SEQUENCE [LARGE SCALE GENOMIC DNA]</scope>
    <source>
        <strain evidence="3">DC30,IBRC 10041,KCTC 4046</strain>
    </source>
</reference>
<dbReference type="AlphaFoldDB" id="A0A1H3KSR0"/>
<proteinExistence type="predicted"/>
<name>A0A1H3KSR0_9EURY</name>
<evidence type="ECO:0000313" key="3">
    <source>
        <dbReference type="Proteomes" id="UP000199079"/>
    </source>
</evidence>
<accession>A0A1H3KSR0</accession>
<dbReference type="RefSeq" id="WP_092733248.1">
    <property type="nucleotide sequence ID" value="NZ_FNPC01000006.1"/>
</dbReference>
<dbReference type="EMBL" id="FNPC01000006">
    <property type="protein sequence ID" value="SDY55141.1"/>
    <property type="molecule type" value="Genomic_DNA"/>
</dbReference>
<dbReference type="OrthoDB" id="290983at2157"/>
<dbReference type="Proteomes" id="UP000199079">
    <property type="component" value="Unassembled WGS sequence"/>
</dbReference>
<feature type="domain" description="DUF8159" evidence="1">
    <location>
        <begin position="4"/>
        <end position="112"/>
    </location>
</feature>
<dbReference type="InterPro" id="IPR058473">
    <property type="entry name" value="DUF8159"/>
</dbReference>
<dbReference type="Pfam" id="PF26490">
    <property type="entry name" value="DUF8159"/>
    <property type="match status" value="1"/>
</dbReference>
<gene>
    <name evidence="2" type="ORF">SAMN05216564_106139</name>
</gene>
<keyword evidence="3" id="KW-1185">Reference proteome</keyword>
<evidence type="ECO:0000313" key="2">
    <source>
        <dbReference type="EMBL" id="SDY55141.1"/>
    </source>
</evidence>
<organism evidence="2 3">
    <name type="scientific">Halopenitus persicus</name>
    <dbReference type="NCBI Taxonomy" id="1048396"/>
    <lineage>
        <taxon>Archaea</taxon>
        <taxon>Methanobacteriati</taxon>
        <taxon>Methanobacteriota</taxon>
        <taxon>Stenosarchaea group</taxon>
        <taxon>Halobacteria</taxon>
        <taxon>Halobacteriales</taxon>
        <taxon>Haloferacaceae</taxon>
        <taxon>Halopenitus</taxon>
    </lineage>
</organism>
<sequence length="123" mass="13247">MDADALADELRSHGVSVESIAVEEGTVDVTYLTAFPGETVPKREVGRACNALIDLADEGRWEPQPVEATVVRAPGDVLGWWSVDPAWIEAIVADDLTETEFSTRVVETIDHPAPDDGSGSDDR</sequence>